<dbReference type="Pfam" id="PF01437">
    <property type="entry name" value="PSI"/>
    <property type="match status" value="1"/>
</dbReference>
<feature type="region of interest" description="Disordered" evidence="14">
    <location>
        <begin position="1184"/>
        <end position="1228"/>
    </location>
</feature>
<dbReference type="InterPro" id="IPR051568">
    <property type="entry name" value="LZTR1/Attractin"/>
</dbReference>
<comment type="caution">
    <text evidence="12">Lacks conserved residue(s) required for the propagation of feature annotation.</text>
</comment>
<feature type="disulfide bond" evidence="12">
    <location>
        <begin position="243"/>
        <end position="253"/>
    </location>
</feature>
<organism evidence="19 20">
    <name type="scientific">Acanthaster planci</name>
    <name type="common">Crown-of-thorns starfish</name>
    <dbReference type="NCBI Taxonomy" id="133434"/>
    <lineage>
        <taxon>Eukaryota</taxon>
        <taxon>Metazoa</taxon>
        <taxon>Echinodermata</taxon>
        <taxon>Eleutherozoa</taxon>
        <taxon>Asterozoa</taxon>
        <taxon>Asteroidea</taxon>
        <taxon>Valvatacea</taxon>
        <taxon>Valvatida</taxon>
        <taxon>Acanthasteridae</taxon>
        <taxon>Acanthaster</taxon>
    </lineage>
</organism>
<dbReference type="SMART" id="SM00423">
    <property type="entry name" value="PSI"/>
    <property type="match status" value="4"/>
</dbReference>
<dbReference type="OrthoDB" id="9998912at2759"/>
<evidence type="ECO:0000256" key="11">
    <source>
        <dbReference type="ARBA" id="ARBA00023292"/>
    </source>
</evidence>
<dbReference type="Pfam" id="PF24981">
    <property type="entry name" value="Beta-prop_ATRN-LZTR1"/>
    <property type="match status" value="1"/>
</dbReference>
<dbReference type="Gene3D" id="2.60.120.290">
    <property type="entry name" value="Spermadhesin, CUB domain"/>
    <property type="match status" value="1"/>
</dbReference>
<keyword evidence="6" id="KW-0677">Repeat</keyword>
<evidence type="ECO:0000256" key="1">
    <source>
        <dbReference type="ARBA" id="ARBA00004167"/>
    </source>
</evidence>
<feature type="domain" description="EGF-like" evidence="17">
    <location>
        <begin position="61"/>
        <end position="91"/>
    </location>
</feature>
<evidence type="ECO:0000256" key="2">
    <source>
        <dbReference type="ARBA" id="ARBA00022441"/>
    </source>
</evidence>
<dbReference type="Gene3D" id="2.120.10.80">
    <property type="entry name" value="Kelch-type beta propeller"/>
    <property type="match status" value="2"/>
</dbReference>
<evidence type="ECO:0000256" key="5">
    <source>
        <dbReference type="ARBA" id="ARBA00022729"/>
    </source>
</evidence>
<keyword evidence="10" id="KW-0325">Glycoprotein</keyword>
<dbReference type="InterPro" id="IPR035914">
    <property type="entry name" value="Sperma_CUB_dom_sf"/>
</dbReference>
<evidence type="ECO:0000259" key="18">
    <source>
        <dbReference type="PROSITE" id="PS50027"/>
    </source>
</evidence>
<dbReference type="InterPro" id="IPR006652">
    <property type="entry name" value="Kelch_1"/>
</dbReference>
<feature type="compositionally biased region" description="Basic and acidic residues" evidence="14">
    <location>
        <begin position="1217"/>
        <end position="1228"/>
    </location>
</feature>
<keyword evidence="7 15" id="KW-1133">Transmembrane helix</keyword>
<keyword evidence="19" id="KW-1185">Reference proteome</keyword>
<keyword evidence="9 12" id="KW-1015">Disulfide bond</keyword>
<dbReference type="CDD" id="cd00041">
    <property type="entry name" value="CUB"/>
    <property type="match status" value="1"/>
</dbReference>
<dbReference type="Gene3D" id="2.10.25.10">
    <property type="entry name" value="Laminin"/>
    <property type="match status" value="2"/>
</dbReference>
<dbReference type="Proteomes" id="UP000694845">
    <property type="component" value="Unplaced"/>
</dbReference>
<gene>
    <name evidence="20" type="primary">LOC110990009</name>
</gene>
<accession>A0A8B7ZY34</accession>
<dbReference type="AlphaFoldDB" id="A0A8B7ZY34"/>
<dbReference type="PROSITE" id="PS50026">
    <property type="entry name" value="EGF_3"/>
    <property type="match status" value="2"/>
</dbReference>
<dbReference type="PROSITE" id="PS01248">
    <property type="entry name" value="EGF_LAM_1"/>
    <property type="match status" value="1"/>
</dbReference>
<evidence type="ECO:0000256" key="3">
    <source>
        <dbReference type="ARBA" id="ARBA00022536"/>
    </source>
</evidence>
<dbReference type="SUPFAM" id="SSF49854">
    <property type="entry name" value="Spermadhesin, CUB domain"/>
    <property type="match status" value="1"/>
</dbReference>
<dbReference type="Pfam" id="PF24973">
    <property type="entry name" value="EGF_LMN_ATRN"/>
    <property type="match status" value="1"/>
</dbReference>
<dbReference type="PANTHER" id="PTHR46376">
    <property type="entry name" value="LEUCINE-ZIPPER-LIKE TRANSCRIPTIONAL REGULATOR 1"/>
    <property type="match status" value="1"/>
</dbReference>
<proteinExistence type="predicted"/>
<keyword evidence="5" id="KW-0732">Signal</keyword>
<evidence type="ECO:0000256" key="13">
    <source>
        <dbReference type="PROSITE-ProRule" id="PRU00460"/>
    </source>
</evidence>
<evidence type="ECO:0000256" key="12">
    <source>
        <dbReference type="PROSITE-ProRule" id="PRU00076"/>
    </source>
</evidence>
<comment type="subcellular location">
    <subcellularLocation>
        <location evidence="1">Membrane</location>
        <topology evidence="1">Single-pass membrane protein</topology>
    </subcellularLocation>
</comment>
<protein>
    <submittedName>
        <fullName evidence="20">Attractin-like protein 1 isoform X1</fullName>
    </submittedName>
</protein>
<dbReference type="InterPro" id="IPR015915">
    <property type="entry name" value="Kelch-typ_b-propeller"/>
</dbReference>
<dbReference type="InterPro" id="IPR002049">
    <property type="entry name" value="LE_dom"/>
</dbReference>
<feature type="compositionally biased region" description="Basic and acidic residues" evidence="14">
    <location>
        <begin position="1188"/>
        <end position="1202"/>
    </location>
</feature>
<dbReference type="Pfam" id="PF00053">
    <property type="entry name" value="EGF_laminin"/>
    <property type="match status" value="1"/>
</dbReference>
<dbReference type="KEGG" id="aplc:110990009"/>
<evidence type="ECO:0000256" key="6">
    <source>
        <dbReference type="ARBA" id="ARBA00022737"/>
    </source>
</evidence>
<feature type="domain" description="CUB" evidence="16">
    <location>
        <begin position="93"/>
        <end position="208"/>
    </location>
</feature>
<evidence type="ECO:0000259" key="17">
    <source>
        <dbReference type="PROSITE" id="PS50026"/>
    </source>
</evidence>
<feature type="compositionally biased region" description="Polar residues" evidence="14">
    <location>
        <begin position="1204"/>
        <end position="1214"/>
    </location>
</feature>
<evidence type="ECO:0000256" key="10">
    <source>
        <dbReference type="ARBA" id="ARBA00023180"/>
    </source>
</evidence>
<sequence length="1256" mass="140099">MKDGFQWRNCLNILTKINMLDQYLMGFLFAKSKFRTQLCFRVILMSLVLCFMVEFCWSSCSVDDCYRGVCSVDSHDGVCECDDGWTGDRCDHCGGRTRLDSESGIIHDSKEQYDTDRTCVWVVDSGRPDTRISLYLETFATECSWDYLYIFDGDSIYSPLVAAFSGPLRYNDVSMVHEVTTTSGYAFLYFYSDAAFKLEGFNITYRVDGCPFGCSKHGECDPVYKNCSCDPLWTGDACDIPACPANCSGNGQCSISQKMCLCEPGFKGSDCSVLSDEGYWQFEDNKAYGRASPAVVQQDNLVWIVGGYEFDKKNISIVSLNLDDRSSQEITQQGNIPETRYGHTAVLYEDAIYMYGGSLHGRKVVDEFHIFDVTTSTWMPNVTYDGEPLAVEGHTAVLYEDTMVVMFGYSPKYGYISAVQEYNFINKTWTIAKTTGARVLGTYGHSSAVDPIRNIVYVHAGFVPTSAPSDLTDDLYQYDLSKKEWRVLPSSSQPRFLHSAVILSDIMFVYGGNTHTDSVQFTGAKCLSSDFLAYHISCQTWSRLPSDVSYSPDIARYGHASFVYDEKIFIYSGFTGVMKDDILVYNPGNCSARTNVSLCLEITPGLSCQWDAAEEQCMLSDQMMESALLLGNSSMQQCPTTSPAVECTEIDNCSNCLQTPRCNWCNSKCQHLSECDNEVHDDVFCPDTVCEVVQNCRMCNEQEGCRWRNNKCDRNPEGDSSAGVCGFSCDDLHTCQSCLSMNSCMWCSNQQRCIDSNSYITSFPYGLCWEWHTGIQNCPVTNCSLYLTCELCHEDLHCGWCDSGDMTGIGTCKEGSATGPIKLDDAGNAVVDMGLCPAESWFFFDCPSCQCNGHSRCVNDTSVCENCQNNTTGPQCETCAEGYYGNALNGGSCTPCQCNNHGTRCDSSSGRCQCNTKGVIGPTCDSCDIQQNYFGNPLRGTCFYNLTVNYQYTFNLSSNDDLYLTMINLMTSPGVSNRDMEFELRVSKAINMNITFRSNSIPGIEHEIVYKADISYYSATFSSSDFNFEENANTTFFVYISNFTTPLSFKVTFEQGNDLNLVFYVLLYFIITLVILLSVVGLVWRFYQLYTNRVIAQNRAVELAVMARRPFATVNLVIENTVPPDIVVGTKKKHPLAISTANCSDNKAQVATIFMQMPMPDDGKVPFGQSRFCLASALVQIKAKKGERRNSHQKAEIPEPRSEGNLNNACSTLNPLHDNHDSTETAQRELVDCPTRPALHVIQNHFPASYDNAAMV</sequence>
<dbReference type="SUPFAM" id="SSF117281">
    <property type="entry name" value="Kelch motif"/>
    <property type="match status" value="1"/>
</dbReference>
<dbReference type="GO" id="GO:0016020">
    <property type="term" value="C:membrane"/>
    <property type="evidence" value="ECO:0007669"/>
    <property type="project" value="UniProtKB-SubCell"/>
</dbReference>
<dbReference type="SUPFAM" id="SSF57196">
    <property type="entry name" value="EGF/Laminin"/>
    <property type="match status" value="1"/>
</dbReference>
<feature type="disulfide bond" evidence="13">
    <location>
        <begin position="879"/>
        <end position="893"/>
    </location>
</feature>
<dbReference type="SMART" id="SM00042">
    <property type="entry name" value="CUB"/>
    <property type="match status" value="1"/>
</dbReference>
<evidence type="ECO:0000256" key="9">
    <source>
        <dbReference type="ARBA" id="ARBA00023157"/>
    </source>
</evidence>
<dbReference type="PANTHER" id="PTHR46376:SF2">
    <property type="entry name" value="DISTRACTED, ISOFORM B"/>
    <property type="match status" value="1"/>
</dbReference>
<evidence type="ECO:0000256" key="8">
    <source>
        <dbReference type="ARBA" id="ARBA00023136"/>
    </source>
</evidence>
<dbReference type="SMART" id="SM00180">
    <property type="entry name" value="EGF_Lam"/>
    <property type="match status" value="2"/>
</dbReference>
<keyword evidence="8 15" id="KW-0472">Membrane</keyword>
<dbReference type="Pfam" id="PF23106">
    <property type="entry name" value="EGF_Teneurin"/>
    <property type="match status" value="1"/>
</dbReference>
<dbReference type="InterPro" id="IPR056737">
    <property type="entry name" value="Beta-prop_ATRN-MKLN-like"/>
</dbReference>
<feature type="domain" description="Laminin EGF-like" evidence="18">
    <location>
        <begin position="849"/>
        <end position="895"/>
    </location>
</feature>
<keyword evidence="11 13" id="KW-0424">Laminin EGF-like domain</keyword>
<keyword evidence="2" id="KW-0880">Kelch repeat</keyword>
<dbReference type="InterPro" id="IPR016201">
    <property type="entry name" value="PSI"/>
</dbReference>
<feature type="domain" description="EGF-like" evidence="17">
    <location>
        <begin position="239"/>
        <end position="272"/>
    </location>
</feature>
<dbReference type="InterPro" id="IPR002165">
    <property type="entry name" value="Plexin_repeat"/>
</dbReference>
<evidence type="ECO:0000256" key="4">
    <source>
        <dbReference type="ARBA" id="ARBA00022692"/>
    </source>
</evidence>
<dbReference type="CDD" id="cd00055">
    <property type="entry name" value="EGF_Lam"/>
    <property type="match status" value="2"/>
</dbReference>
<dbReference type="GeneID" id="110990009"/>
<evidence type="ECO:0000256" key="15">
    <source>
        <dbReference type="SAM" id="Phobius"/>
    </source>
</evidence>
<dbReference type="InterPro" id="IPR056863">
    <property type="entry name" value="LMN_ATRN_NET-like_EGF"/>
</dbReference>
<dbReference type="PROSITE" id="PS50027">
    <property type="entry name" value="EGF_LAM_2"/>
    <property type="match status" value="1"/>
</dbReference>
<evidence type="ECO:0000313" key="19">
    <source>
        <dbReference type="Proteomes" id="UP000694845"/>
    </source>
</evidence>
<feature type="disulfide bond" evidence="12">
    <location>
        <begin position="262"/>
        <end position="271"/>
    </location>
</feature>
<dbReference type="PROSITE" id="PS01186">
    <property type="entry name" value="EGF_2"/>
    <property type="match status" value="1"/>
</dbReference>
<evidence type="ECO:0000259" key="16">
    <source>
        <dbReference type="PROSITE" id="PS01180"/>
    </source>
</evidence>
<dbReference type="PROSITE" id="PS00022">
    <property type="entry name" value="EGF_1"/>
    <property type="match status" value="2"/>
</dbReference>
<evidence type="ECO:0000256" key="7">
    <source>
        <dbReference type="ARBA" id="ARBA00022989"/>
    </source>
</evidence>
<feature type="disulfide bond" evidence="12">
    <location>
        <begin position="81"/>
        <end position="90"/>
    </location>
</feature>
<evidence type="ECO:0000313" key="20">
    <source>
        <dbReference type="RefSeq" id="XP_022110453.1"/>
    </source>
</evidence>
<keyword evidence="3 12" id="KW-0245">EGF-like domain</keyword>
<dbReference type="InterPro" id="IPR000859">
    <property type="entry name" value="CUB_dom"/>
</dbReference>
<feature type="transmembrane region" description="Helical" evidence="15">
    <location>
        <begin position="1061"/>
        <end position="1084"/>
    </location>
</feature>
<keyword evidence="4 15" id="KW-0812">Transmembrane</keyword>
<feature type="disulfide bond" evidence="13">
    <location>
        <begin position="867"/>
        <end position="876"/>
    </location>
</feature>
<dbReference type="FunFam" id="2.10.25.10:FF:000079">
    <property type="entry name" value="Attractin like 1"/>
    <property type="match status" value="1"/>
</dbReference>
<name>A0A8B7ZY34_ACAPL</name>
<reference evidence="20" key="1">
    <citation type="submission" date="2025-08" db="UniProtKB">
        <authorList>
            <consortium name="RefSeq"/>
        </authorList>
    </citation>
    <scope>IDENTIFICATION</scope>
</reference>
<dbReference type="SMART" id="SM00181">
    <property type="entry name" value="EGF"/>
    <property type="match status" value="6"/>
</dbReference>
<dbReference type="SMART" id="SM00612">
    <property type="entry name" value="Kelch"/>
    <property type="match status" value="1"/>
</dbReference>
<dbReference type="GO" id="GO:0005794">
    <property type="term" value="C:Golgi apparatus"/>
    <property type="evidence" value="ECO:0007669"/>
    <property type="project" value="TreeGrafter"/>
</dbReference>
<dbReference type="Pfam" id="PF24972">
    <property type="entry name" value="GBD_ATRN"/>
    <property type="match status" value="1"/>
</dbReference>
<dbReference type="InterPro" id="IPR056732">
    <property type="entry name" value="GBD_ATRN"/>
</dbReference>
<dbReference type="PROSITE" id="PS01180">
    <property type="entry name" value="CUB"/>
    <property type="match status" value="1"/>
</dbReference>
<dbReference type="RefSeq" id="XP_022110453.1">
    <property type="nucleotide sequence ID" value="XM_022254761.1"/>
</dbReference>
<evidence type="ECO:0000256" key="14">
    <source>
        <dbReference type="SAM" id="MobiDB-lite"/>
    </source>
</evidence>
<dbReference type="InterPro" id="IPR000742">
    <property type="entry name" value="EGF"/>
</dbReference>